<name>A0A178ZQI6_9EURO</name>
<gene>
    <name evidence="2" type="ORF">AYL99_04301</name>
</gene>
<organism evidence="2 3">
    <name type="scientific">Fonsecaea erecta</name>
    <dbReference type="NCBI Taxonomy" id="1367422"/>
    <lineage>
        <taxon>Eukaryota</taxon>
        <taxon>Fungi</taxon>
        <taxon>Dikarya</taxon>
        <taxon>Ascomycota</taxon>
        <taxon>Pezizomycotina</taxon>
        <taxon>Eurotiomycetes</taxon>
        <taxon>Chaetothyriomycetidae</taxon>
        <taxon>Chaetothyriales</taxon>
        <taxon>Herpotrichiellaceae</taxon>
        <taxon>Fonsecaea</taxon>
    </lineage>
</organism>
<comment type="caution">
    <text evidence="2">The sequence shown here is derived from an EMBL/GenBank/DDBJ whole genome shotgun (WGS) entry which is preliminary data.</text>
</comment>
<feature type="coiled-coil region" evidence="1">
    <location>
        <begin position="42"/>
        <end position="128"/>
    </location>
</feature>
<dbReference type="GeneID" id="30008470"/>
<dbReference type="RefSeq" id="XP_018695465.1">
    <property type="nucleotide sequence ID" value="XM_018835815.1"/>
</dbReference>
<dbReference type="EMBL" id="LVYI01000003">
    <property type="protein sequence ID" value="OAP62098.1"/>
    <property type="molecule type" value="Genomic_DNA"/>
</dbReference>
<evidence type="ECO:0000256" key="1">
    <source>
        <dbReference type="SAM" id="Coils"/>
    </source>
</evidence>
<evidence type="ECO:0000313" key="3">
    <source>
        <dbReference type="Proteomes" id="UP000078343"/>
    </source>
</evidence>
<accession>A0A178ZQI6</accession>
<feature type="coiled-coil region" evidence="1">
    <location>
        <begin position="160"/>
        <end position="215"/>
    </location>
</feature>
<sequence length="219" mass="25412">MDTVLPYMDAAEIAQCVHTTEFELEFERSRREIERLYEVERARRLRLQVMLLEHGKEEMQEQAESGEDEQHHLQQANESLRARLAEVEADLQRAQMELRACLRELESLKTENNALNAASNDARKLLAEKLALSTELNTLKPELEHLRAQNAAYQKTLSEKLALERQLSSVQVELETEKRTVQRLKAQEKSSNHEDTELMAEVKSLRKELAEIQRHAQKA</sequence>
<dbReference type="STRING" id="1367422.A0A178ZQI6"/>
<evidence type="ECO:0000313" key="2">
    <source>
        <dbReference type="EMBL" id="OAP62098.1"/>
    </source>
</evidence>
<keyword evidence="3" id="KW-1185">Reference proteome</keyword>
<dbReference type="AlphaFoldDB" id="A0A178ZQI6"/>
<keyword evidence="1" id="KW-0175">Coiled coil</keyword>
<dbReference type="OrthoDB" id="20105at2759"/>
<proteinExistence type="predicted"/>
<protein>
    <submittedName>
        <fullName evidence="2">Uncharacterized protein</fullName>
    </submittedName>
</protein>
<reference evidence="2 3" key="1">
    <citation type="submission" date="2016-04" db="EMBL/GenBank/DDBJ databases">
        <title>Draft genome of Fonsecaea erecta CBS 125763.</title>
        <authorList>
            <person name="Weiss V.A."/>
            <person name="Vicente V.A."/>
            <person name="Raittz R.T."/>
            <person name="Moreno L.F."/>
            <person name="De Souza E.M."/>
            <person name="Pedrosa F.O."/>
            <person name="Steffens M.B."/>
            <person name="Faoro H."/>
            <person name="Tadra-Sfeir M.Z."/>
            <person name="Najafzadeh M.J."/>
            <person name="Felipe M.S."/>
            <person name="Teixeira M."/>
            <person name="Sun J."/>
            <person name="Xi L."/>
            <person name="Gomes R."/>
            <person name="De Azevedo C.M."/>
            <person name="Salgado C.G."/>
            <person name="Da Silva M.B."/>
            <person name="Nascimento M.F."/>
            <person name="Queiroz-Telles F."/>
            <person name="Attili D.S."/>
            <person name="Gorbushina A."/>
        </authorList>
    </citation>
    <scope>NUCLEOTIDE SEQUENCE [LARGE SCALE GENOMIC DNA]</scope>
    <source>
        <strain evidence="2 3">CBS 125763</strain>
    </source>
</reference>
<dbReference type="Proteomes" id="UP000078343">
    <property type="component" value="Unassembled WGS sequence"/>
</dbReference>